<accession>A0A956NJH1</accession>
<evidence type="ECO:0000313" key="1">
    <source>
        <dbReference type="EMBL" id="MCA9759736.1"/>
    </source>
</evidence>
<reference evidence="1" key="2">
    <citation type="journal article" date="2021" name="Microbiome">
        <title>Successional dynamics and alternative stable states in a saline activated sludge microbial community over 9 years.</title>
        <authorList>
            <person name="Wang Y."/>
            <person name="Ye J."/>
            <person name="Ju F."/>
            <person name="Liu L."/>
            <person name="Boyd J.A."/>
            <person name="Deng Y."/>
            <person name="Parks D.H."/>
            <person name="Jiang X."/>
            <person name="Yin X."/>
            <person name="Woodcroft B.J."/>
            <person name="Tyson G.W."/>
            <person name="Hugenholtz P."/>
            <person name="Polz M.F."/>
            <person name="Zhang T."/>
        </authorList>
    </citation>
    <scope>NUCLEOTIDE SEQUENCE</scope>
    <source>
        <strain evidence="1">HKST-UBA02</strain>
    </source>
</reference>
<sequence length="644" mass="68841">DEPIDCHTVNSQTIRVTVSDPDDPGETLIVPVDLACSGNRIVIDPGSSLDLYEGQTVTVSVGQLDPQNAAQTIRDLAGNAMRGRQEFTNNETWTFVVRLSEFTWARDFIVASAAYESGGTVTAKLVNGNETDVDFDLSGLPVWLTPSTASGTVVAGGSLAIGFTYPDSLGRSVIEQDPDSTATFLATVTADVVSPPLSVPLDLRIDVTCGPPAWTPDPGLYEYSMTAVLELYDDLGVQQTDPGDIVAAFVGNQLRGAAHPSADGKAYLTIYSNRSAGEIVRFRLFDAESCHVFGTASPTLRFVVDDRRTTVLTFEDTLPADLQTIEASTGWTWFSLNLEPQGGGGAMSILDVLGNVNPSPGDIVKSKTAFSIADENGEWQGALFDLDNKKGYQIRLRDGGTILHEGEPVPGDLSINLSTRWNWIGYPPAFPRPVDEVILNPTPTMGELIKSQTEFAQFDGSSWVGSLTMLEPGKGYKLYRNDGSLGGSLRFPSNPEPFARKSHGTGLSAEVALQAADGLGWTLPEQGFEYNMTLVVQVDVGGELAAGPAVVAAFVGDEVRGVAELVPVGVGKTMAFLMVHSDEPDGEAVTFQVHDLSSDELFEARNELEFRADANLGSIGSPWTVRATPLGSSQVPTSFQLYAN</sequence>
<name>A0A956NJH1_UNCEI</name>
<feature type="non-terminal residue" evidence="1">
    <location>
        <position position="1"/>
    </location>
</feature>
<organism evidence="1 2">
    <name type="scientific">Eiseniibacteriota bacterium</name>
    <dbReference type="NCBI Taxonomy" id="2212470"/>
    <lineage>
        <taxon>Bacteria</taxon>
        <taxon>Candidatus Eiseniibacteriota</taxon>
    </lineage>
</organism>
<proteinExistence type="predicted"/>
<feature type="non-terminal residue" evidence="1">
    <location>
        <position position="644"/>
    </location>
</feature>
<reference evidence="1" key="1">
    <citation type="submission" date="2020-04" db="EMBL/GenBank/DDBJ databases">
        <authorList>
            <person name="Zhang T."/>
        </authorList>
    </citation>
    <scope>NUCLEOTIDE SEQUENCE</scope>
    <source>
        <strain evidence="1">HKST-UBA02</strain>
    </source>
</reference>
<comment type="caution">
    <text evidence="1">The sequence shown here is derived from an EMBL/GenBank/DDBJ whole genome shotgun (WGS) entry which is preliminary data.</text>
</comment>
<evidence type="ECO:0000313" key="2">
    <source>
        <dbReference type="Proteomes" id="UP000739538"/>
    </source>
</evidence>
<dbReference type="AlphaFoldDB" id="A0A956NJH1"/>
<dbReference type="Proteomes" id="UP000739538">
    <property type="component" value="Unassembled WGS sequence"/>
</dbReference>
<gene>
    <name evidence="1" type="ORF">KDA27_28320</name>
</gene>
<dbReference type="EMBL" id="JAGQHS010000464">
    <property type="protein sequence ID" value="MCA9759736.1"/>
    <property type="molecule type" value="Genomic_DNA"/>
</dbReference>
<protein>
    <submittedName>
        <fullName evidence="1">Uncharacterized protein</fullName>
    </submittedName>
</protein>